<accession>A0A1I7WUJ9</accession>
<keyword evidence="1" id="KW-1185">Reference proteome</keyword>
<dbReference type="AlphaFoldDB" id="A0A1I7WUJ9"/>
<proteinExistence type="predicted"/>
<organism evidence="1 2">
    <name type="scientific">Heterorhabditis bacteriophora</name>
    <name type="common">Entomopathogenic nematode worm</name>
    <dbReference type="NCBI Taxonomy" id="37862"/>
    <lineage>
        <taxon>Eukaryota</taxon>
        <taxon>Metazoa</taxon>
        <taxon>Ecdysozoa</taxon>
        <taxon>Nematoda</taxon>
        <taxon>Chromadorea</taxon>
        <taxon>Rhabditida</taxon>
        <taxon>Rhabditina</taxon>
        <taxon>Rhabditomorpha</taxon>
        <taxon>Strongyloidea</taxon>
        <taxon>Heterorhabditidae</taxon>
        <taxon>Heterorhabditis</taxon>
    </lineage>
</organism>
<dbReference type="Proteomes" id="UP000095283">
    <property type="component" value="Unplaced"/>
</dbReference>
<evidence type="ECO:0000313" key="2">
    <source>
        <dbReference type="WBParaSite" id="Hba_08873"/>
    </source>
</evidence>
<protein>
    <submittedName>
        <fullName evidence="2">Uncharacterized protein</fullName>
    </submittedName>
</protein>
<sequence length="50" mass="5833">MIVCMLLRSEMPQPFWTPKSTQYSLFILMEGPVIQQVSSQYCDFSPLIFT</sequence>
<dbReference type="WBParaSite" id="Hba_08873">
    <property type="protein sequence ID" value="Hba_08873"/>
    <property type="gene ID" value="Hba_08873"/>
</dbReference>
<name>A0A1I7WUJ9_HETBA</name>
<reference evidence="2" key="1">
    <citation type="submission" date="2016-11" db="UniProtKB">
        <authorList>
            <consortium name="WormBaseParasite"/>
        </authorList>
    </citation>
    <scope>IDENTIFICATION</scope>
</reference>
<evidence type="ECO:0000313" key="1">
    <source>
        <dbReference type="Proteomes" id="UP000095283"/>
    </source>
</evidence>